<dbReference type="OrthoDB" id="2168176at2"/>
<protein>
    <recommendedName>
        <fullName evidence="6">Lipoprotein</fullName>
    </recommendedName>
</protein>
<proteinExistence type="predicted"/>
<gene>
    <name evidence="3" type="ORF">SAMN05216375_11634</name>
    <name evidence="2" type="ORF">TR210_1418</name>
</gene>
<feature type="signal peptide" evidence="1">
    <location>
        <begin position="1"/>
        <end position="23"/>
    </location>
</feature>
<keyword evidence="1" id="KW-0732">Signal</keyword>
<evidence type="ECO:0000313" key="5">
    <source>
        <dbReference type="Proteomes" id="UP000199280"/>
    </source>
</evidence>
<organism evidence="2 4">
    <name type="scientific">Trichococcus ilyis</name>
    <dbReference type="NCBI Taxonomy" id="640938"/>
    <lineage>
        <taxon>Bacteria</taxon>
        <taxon>Bacillati</taxon>
        <taxon>Bacillota</taxon>
        <taxon>Bacilli</taxon>
        <taxon>Lactobacillales</taxon>
        <taxon>Carnobacteriaceae</taxon>
        <taxon>Trichococcus</taxon>
    </lineage>
</organism>
<dbReference type="PROSITE" id="PS51257">
    <property type="entry name" value="PROKAR_LIPOPROTEIN"/>
    <property type="match status" value="1"/>
</dbReference>
<dbReference type="Proteomes" id="UP000076878">
    <property type="component" value="Unassembled WGS sequence"/>
</dbReference>
<reference evidence="2 4" key="1">
    <citation type="submission" date="2016-02" db="EMBL/GenBank/DDBJ databases">
        <authorList>
            <person name="Wen L."/>
            <person name="He K."/>
            <person name="Yang H."/>
        </authorList>
    </citation>
    <scope>NUCLEOTIDE SEQUENCE [LARGE SCALE GENOMIC DNA]</scope>
    <source>
        <strain evidence="2">Trichococcus_R210</strain>
    </source>
</reference>
<dbReference type="RefSeq" id="WP_068622831.1">
    <property type="nucleotide sequence ID" value="NZ_FJNB01000009.1"/>
</dbReference>
<accession>A0A143YT53</accession>
<evidence type="ECO:0000313" key="3">
    <source>
        <dbReference type="EMBL" id="SEJ52717.1"/>
    </source>
</evidence>
<evidence type="ECO:0000313" key="4">
    <source>
        <dbReference type="Proteomes" id="UP000076878"/>
    </source>
</evidence>
<keyword evidence="5" id="KW-1185">Reference proteome</keyword>
<evidence type="ECO:0008006" key="6">
    <source>
        <dbReference type="Google" id="ProtNLM"/>
    </source>
</evidence>
<evidence type="ECO:0000256" key="1">
    <source>
        <dbReference type="SAM" id="SignalP"/>
    </source>
</evidence>
<dbReference type="EMBL" id="FNYT01000016">
    <property type="protein sequence ID" value="SEJ52717.1"/>
    <property type="molecule type" value="Genomic_DNA"/>
</dbReference>
<evidence type="ECO:0000313" key="2">
    <source>
        <dbReference type="EMBL" id="CZQ96787.1"/>
    </source>
</evidence>
<dbReference type="InterPro" id="IPR046720">
    <property type="entry name" value="DUF6612"/>
</dbReference>
<dbReference type="AlphaFoldDB" id="A0A143YT53"/>
<dbReference type="Pfam" id="PF20316">
    <property type="entry name" value="DUF6612"/>
    <property type="match status" value="1"/>
</dbReference>
<reference evidence="3 5" key="2">
    <citation type="submission" date="2016-10" db="EMBL/GenBank/DDBJ databases">
        <authorList>
            <person name="Varghese N."/>
            <person name="Submissions S."/>
        </authorList>
    </citation>
    <scope>NUCLEOTIDE SEQUENCE [LARGE SCALE GENOMIC DNA]</scope>
    <source>
        <strain evidence="3 5">DSM 22150</strain>
    </source>
</reference>
<feature type="chain" id="PRO_5007515056" description="Lipoprotein" evidence="1">
    <location>
        <begin position="24"/>
        <end position="254"/>
    </location>
</feature>
<name>A0A143YT53_9LACT</name>
<sequence length="254" mass="28194">MKKNLLAALLILPLVLLSACRTALPGEEVMQNLVNRSADLESYHQFVSLTTTTTKEDLTGATVVSEQYATSDATLFPEEKTGYGKRIDKDSNYPATKSEYYVTPEVGYVQIDSADWTAYATPDVPLASLQVYPLETFIELTQIIEAYGTLELKGNEYLLRFSGSDDALNKEINYLFQTFPSEQTDYDIEIRLDAETFYLNAVSYSSTVTQADQKSVSTTELTGEFDLYNQAQQLKSVPDFDAAETTAATADSSF</sequence>
<dbReference type="Proteomes" id="UP000199280">
    <property type="component" value="Unassembled WGS sequence"/>
</dbReference>
<dbReference type="STRING" id="640938.TR210_1418"/>
<dbReference type="EMBL" id="FJNB01000009">
    <property type="protein sequence ID" value="CZQ96787.1"/>
    <property type="molecule type" value="Genomic_DNA"/>
</dbReference>